<dbReference type="Proteomes" id="UP001187203">
    <property type="component" value="Unassembled WGS sequence"/>
</dbReference>
<name>A0ABU3YMM8_9HYPH</name>
<sequence>MSLDDAAALAQVRHPIGIGHPLDPPRVQLFIESEISAATYCFRAAKRHGAEKSLSMFRYSRVLNLTREPYHGVDPA</sequence>
<keyword evidence="2" id="KW-1185">Reference proteome</keyword>
<accession>A0ABU3YMM8</accession>
<evidence type="ECO:0000313" key="1">
    <source>
        <dbReference type="EMBL" id="MDV4187098.1"/>
    </source>
</evidence>
<dbReference type="RefSeq" id="WP_165402786.1">
    <property type="nucleotide sequence ID" value="NZ_JAWJWH010000007.1"/>
</dbReference>
<comment type="caution">
    <text evidence="1">The sequence shown here is derived from an EMBL/GenBank/DDBJ whole genome shotgun (WGS) entry which is preliminary data.</text>
</comment>
<gene>
    <name evidence="1" type="ORF">R1523_16500</name>
</gene>
<organism evidence="1 2">
    <name type="scientific">Rhizobium brockwellii</name>
    <dbReference type="NCBI Taxonomy" id="3019932"/>
    <lineage>
        <taxon>Bacteria</taxon>
        <taxon>Pseudomonadati</taxon>
        <taxon>Pseudomonadota</taxon>
        <taxon>Alphaproteobacteria</taxon>
        <taxon>Hyphomicrobiales</taxon>
        <taxon>Rhizobiaceae</taxon>
        <taxon>Rhizobium/Agrobacterium group</taxon>
        <taxon>Rhizobium</taxon>
    </lineage>
</organism>
<proteinExistence type="predicted"/>
<protein>
    <submittedName>
        <fullName evidence="1">Uncharacterized protein</fullName>
    </submittedName>
</protein>
<evidence type="ECO:0000313" key="2">
    <source>
        <dbReference type="Proteomes" id="UP001187203"/>
    </source>
</evidence>
<dbReference type="EMBL" id="JAWJWI010000007">
    <property type="protein sequence ID" value="MDV4187098.1"/>
    <property type="molecule type" value="Genomic_DNA"/>
</dbReference>
<reference evidence="2" key="1">
    <citation type="journal article" date="2023" name="Int. J. Mol. Sci.">
        <title>Genomic and Metabolic Characterization of Plant Growth-Promoting Rhizobacteria Isolated from Nodules of Clovers Grown in Non-Farmed Soil.</title>
        <authorList>
            <person name="Wojcik M."/>
            <person name="Koper P."/>
            <person name="Zebracki K."/>
            <person name="Marczak M."/>
            <person name="Mazur A."/>
        </authorList>
    </citation>
    <scope>NUCLEOTIDE SEQUENCE [LARGE SCALE GENOMIC DNA]</scope>
    <source>
        <strain evidence="2">KB12</strain>
    </source>
</reference>